<dbReference type="SMART" id="SM00293">
    <property type="entry name" value="PWWP"/>
    <property type="match status" value="1"/>
</dbReference>
<dbReference type="InterPro" id="IPR000313">
    <property type="entry name" value="PWWP_dom"/>
</dbReference>
<feature type="compositionally biased region" description="Basic and acidic residues" evidence="1">
    <location>
        <begin position="251"/>
        <end position="260"/>
    </location>
</feature>
<dbReference type="OrthoDB" id="62853at2759"/>
<accession>A0A8H7Q8V8</accession>
<dbReference type="Pfam" id="PF00855">
    <property type="entry name" value="PWWP"/>
    <property type="match status" value="1"/>
</dbReference>
<gene>
    <name evidence="3" type="ORF">INT44_005159</name>
</gene>
<dbReference type="SUPFAM" id="SSF63748">
    <property type="entry name" value="Tudor/PWWP/MBT"/>
    <property type="match status" value="1"/>
</dbReference>
<organism evidence="3 4">
    <name type="scientific">Umbelopsis vinacea</name>
    <dbReference type="NCBI Taxonomy" id="44442"/>
    <lineage>
        <taxon>Eukaryota</taxon>
        <taxon>Fungi</taxon>
        <taxon>Fungi incertae sedis</taxon>
        <taxon>Mucoromycota</taxon>
        <taxon>Mucoromycotina</taxon>
        <taxon>Umbelopsidomycetes</taxon>
        <taxon>Umbelopsidales</taxon>
        <taxon>Umbelopsidaceae</taxon>
        <taxon>Umbelopsis</taxon>
    </lineage>
</organism>
<feature type="compositionally biased region" description="Basic and acidic residues" evidence="1">
    <location>
        <begin position="103"/>
        <end position="128"/>
    </location>
</feature>
<feature type="compositionally biased region" description="Basic and acidic residues" evidence="1">
    <location>
        <begin position="388"/>
        <end position="399"/>
    </location>
</feature>
<evidence type="ECO:0000256" key="1">
    <source>
        <dbReference type="SAM" id="MobiDB-lite"/>
    </source>
</evidence>
<protein>
    <recommendedName>
        <fullName evidence="2">PWWP domain-containing protein</fullName>
    </recommendedName>
</protein>
<sequence>MPPKPIPEYPPGSIVFAKLRGYPWWPARVEDESKLPSKVLQSKGKNKAPSWTVFFFGSKDYGFFGSDSIRPFDRDTVERDLKANKFKTKDLTTAIQQALDPTEFDKEVKQLRDAQRKEEGQERKDAAKSKKKQPAAKKEPSPAKKATPAKPTAENKTKAAATPKPTKAQEKPQEIIPAAPTSSRKRRGTQAREVSETTDNARDSKRSRIAPVKDEPKPAPATNGNKKPAAAVAKPVEIEASKASKSPELGGGKEIHDGKKSQKKLYHLRHKLQKLVYERKEEEITLDDYTKIDGVLTEIEALQSEVTYEILKVNSIMELKTSNMEFVWATLDSHMDVIQETKIGKVMKNACAHSFANDSKYKLRDRCVQLMKKWKVVLLAGAAEEKAADENKTAEKGLTEHAGGSPKLTSAEKQKDEIAKQLAVEQAVEPSVPAATEAPLVSDPAIHSPHQNNTQVTSITKEVAMQEVSKEGLLQESTLMMGQATVTTTADTHGIASQQHGIEYTDTHQSVDTIMREASHETLPSAVVADAPSSVDLAADPTLELLGSSTT</sequence>
<dbReference type="Proteomes" id="UP000612746">
    <property type="component" value="Unassembled WGS sequence"/>
</dbReference>
<feature type="compositionally biased region" description="Low complexity" evidence="1">
    <location>
        <begin position="226"/>
        <end position="235"/>
    </location>
</feature>
<dbReference type="PROSITE" id="PS50812">
    <property type="entry name" value="PWWP"/>
    <property type="match status" value="1"/>
</dbReference>
<proteinExistence type="predicted"/>
<name>A0A8H7Q8V8_9FUNG</name>
<dbReference type="CDD" id="cd05162">
    <property type="entry name" value="PWWP"/>
    <property type="match status" value="1"/>
</dbReference>
<feature type="compositionally biased region" description="Low complexity" evidence="1">
    <location>
        <begin position="143"/>
        <end position="166"/>
    </location>
</feature>
<feature type="domain" description="PWWP" evidence="2">
    <location>
        <begin position="11"/>
        <end position="75"/>
    </location>
</feature>
<dbReference type="Gene3D" id="1.20.930.10">
    <property type="entry name" value="Conserved domain common to transcription factors TFIIS, elongin A, CRSP70"/>
    <property type="match status" value="1"/>
</dbReference>
<reference evidence="3" key="1">
    <citation type="submission" date="2020-12" db="EMBL/GenBank/DDBJ databases">
        <title>Metabolic potential, ecology and presence of endohyphal bacteria is reflected in genomic diversity of Mucoromycotina.</title>
        <authorList>
            <person name="Muszewska A."/>
            <person name="Okrasinska A."/>
            <person name="Steczkiewicz K."/>
            <person name="Drgas O."/>
            <person name="Orlowska M."/>
            <person name="Perlinska-Lenart U."/>
            <person name="Aleksandrzak-Piekarczyk T."/>
            <person name="Szatraj K."/>
            <person name="Zielenkiewicz U."/>
            <person name="Pilsyk S."/>
            <person name="Malc E."/>
            <person name="Mieczkowski P."/>
            <person name="Kruszewska J.S."/>
            <person name="Biernat P."/>
            <person name="Pawlowska J."/>
        </authorList>
    </citation>
    <scope>NUCLEOTIDE SEQUENCE</scope>
    <source>
        <strain evidence="3">WA0000051536</strain>
    </source>
</reference>
<dbReference type="PANTHER" id="PTHR12550">
    <property type="entry name" value="HEPATOMA-DERIVED GROWTH FACTOR-RELATED"/>
    <property type="match status" value="1"/>
</dbReference>
<evidence type="ECO:0000313" key="3">
    <source>
        <dbReference type="EMBL" id="KAG2187470.1"/>
    </source>
</evidence>
<feature type="region of interest" description="Disordered" evidence="1">
    <location>
        <begin position="388"/>
        <end position="415"/>
    </location>
</feature>
<dbReference type="PANTHER" id="PTHR12550:SF70">
    <property type="entry name" value="JIL-1 ANCHORING AND STABILIZING PROTEIN, ISOFORM A"/>
    <property type="match status" value="1"/>
</dbReference>
<evidence type="ECO:0000313" key="4">
    <source>
        <dbReference type="Proteomes" id="UP000612746"/>
    </source>
</evidence>
<comment type="caution">
    <text evidence="3">The sequence shown here is derived from an EMBL/GenBank/DDBJ whole genome shotgun (WGS) entry which is preliminary data.</text>
</comment>
<feature type="region of interest" description="Disordered" evidence="1">
    <location>
        <begin position="95"/>
        <end position="262"/>
    </location>
</feature>
<keyword evidence="4" id="KW-1185">Reference proteome</keyword>
<dbReference type="Gene3D" id="2.30.30.140">
    <property type="match status" value="1"/>
</dbReference>
<feature type="compositionally biased region" description="Basic and acidic residues" evidence="1">
    <location>
        <begin position="193"/>
        <end position="217"/>
    </location>
</feature>
<dbReference type="EMBL" id="JAEPRA010000003">
    <property type="protein sequence ID" value="KAG2187470.1"/>
    <property type="molecule type" value="Genomic_DNA"/>
</dbReference>
<dbReference type="InterPro" id="IPR035441">
    <property type="entry name" value="TFIIS/LEDGF_dom_sf"/>
</dbReference>
<evidence type="ECO:0000259" key="2">
    <source>
        <dbReference type="PROSITE" id="PS50812"/>
    </source>
</evidence>
<dbReference type="AlphaFoldDB" id="A0A8H7Q8V8"/>